<dbReference type="SFLD" id="SFLDS00003">
    <property type="entry name" value="Haloacid_Dehalogenase"/>
    <property type="match status" value="1"/>
</dbReference>
<dbReference type="Gene3D" id="3.30.1240.10">
    <property type="match status" value="1"/>
</dbReference>
<evidence type="ECO:0000313" key="2">
    <source>
        <dbReference type="Proteomes" id="UP000297454"/>
    </source>
</evidence>
<dbReference type="PANTHER" id="PTHR10000:SF8">
    <property type="entry name" value="HAD SUPERFAMILY HYDROLASE-LIKE, TYPE 3"/>
    <property type="match status" value="1"/>
</dbReference>
<dbReference type="InterPro" id="IPR000150">
    <property type="entry name" value="Cof"/>
</dbReference>
<dbReference type="SFLD" id="SFLDG01144">
    <property type="entry name" value="C2.B.4:_PGP_Like"/>
    <property type="match status" value="1"/>
</dbReference>
<dbReference type="CDD" id="cd07516">
    <property type="entry name" value="HAD_Pase"/>
    <property type="match status" value="1"/>
</dbReference>
<dbReference type="Gene3D" id="3.40.50.1000">
    <property type="entry name" value="HAD superfamily/HAD-like"/>
    <property type="match status" value="1"/>
</dbReference>
<dbReference type="EMBL" id="SCFR01000003">
    <property type="protein sequence ID" value="TFF67342.1"/>
    <property type="molecule type" value="Genomic_DNA"/>
</dbReference>
<dbReference type="GO" id="GO:0005829">
    <property type="term" value="C:cytosol"/>
    <property type="evidence" value="ECO:0007669"/>
    <property type="project" value="TreeGrafter"/>
</dbReference>
<dbReference type="InterPro" id="IPR036412">
    <property type="entry name" value="HAD-like_sf"/>
</dbReference>
<sequence>MNKLNIKTIALDLDGTLLDNEHNIQPKTKKALIKLHNEGVKIILASGRPVLAMLKYAKELELDKNNGIIISNNGAIAYDVANNKLIYETPLSKELVYEVLDYVENKKIYPMINRDEYMYVEDVYNAVVDTGNLGKGRINVIEWEARNGGFLLQEVKSLKNFVDFNINKILTIMEPKYLDDAKAEITEKFKDKLYVAQTSPFFLEYMSLGVSKANALEKLGIKSETLLSFGDSSNDKEMVEYAKYGVAMGNGKEEVKNAAVHVTDDNNNEGIFKALKHFGLI</sequence>
<dbReference type="NCBIfam" id="TIGR00099">
    <property type="entry name" value="Cof-subfamily"/>
    <property type="match status" value="1"/>
</dbReference>
<dbReference type="RefSeq" id="WP_134712009.1">
    <property type="nucleotide sequence ID" value="NZ_CP119081.1"/>
</dbReference>
<protein>
    <submittedName>
        <fullName evidence="1">HAD family phosphatase</fullName>
    </submittedName>
</protein>
<name>A0A4R9C539_9FIRM</name>
<dbReference type="OrthoDB" id="9781413at2"/>
<evidence type="ECO:0000313" key="1">
    <source>
        <dbReference type="EMBL" id="TFF67342.1"/>
    </source>
</evidence>
<dbReference type="Proteomes" id="UP000297454">
    <property type="component" value="Unassembled WGS sequence"/>
</dbReference>
<dbReference type="NCBIfam" id="TIGR01484">
    <property type="entry name" value="HAD-SF-IIB"/>
    <property type="match status" value="1"/>
</dbReference>
<dbReference type="InterPro" id="IPR023214">
    <property type="entry name" value="HAD_sf"/>
</dbReference>
<dbReference type="GO" id="GO:0016791">
    <property type="term" value="F:phosphatase activity"/>
    <property type="evidence" value="ECO:0007669"/>
    <property type="project" value="UniProtKB-ARBA"/>
</dbReference>
<organism evidence="1 2">
    <name type="scientific">Helcococcus ovis</name>
    <dbReference type="NCBI Taxonomy" id="72026"/>
    <lineage>
        <taxon>Bacteria</taxon>
        <taxon>Bacillati</taxon>
        <taxon>Bacillota</taxon>
        <taxon>Tissierellia</taxon>
        <taxon>Tissierellales</taxon>
        <taxon>Peptoniphilaceae</taxon>
        <taxon>Helcococcus</taxon>
    </lineage>
</organism>
<dbReference type="GO" id="GO:0000287">
    <property type="term" value="F:magnesium ion binding"/>
    <property type="evidence" value="ECO:0007669"/>
    <property type="project" value="TreeGrafter"/>
</dbReference>
<proteinExistence type="predicted"/>
<gene>
    <name evidence="1" type="ORF">EQF91_01585</name>
</gene>
<dbReference type="SUPFAM" id="SSF56784">
    <property type="entry name" value="HAD-like"/>
    <property type="match status" value="1"/>
</dbReference>
<dbReference type="AlphaFoldDB" id="A0A4R9C539"/>
<dbReference type="Pfam" id="PF08282">
    <property type="entry name" value="Hydrolase_3"/>
    <property type="match status" value="1"/>
</dbReference>
<comment type="caution">
    <text evidence="1">The sequence shown here is derived from an EMBL/GenBank/DDBJ whole genome shotgun (WGS) entry which is preliminary data.</text>
</comment>
<dbReference type="GeneID" id="97031475"/>
<keyword evidence="2" id="KW-1185">Reference proteome</keyword>
<reference evidence="1 2" key="1">
    <citation type="submission" date="2019-01" db="EMBL/GenBank/DDBJ databases">
        <title>Draft Genome Sequences of Helcococcus ovis Strains Isolated from the Uterus and Vagina of Dairy Cows with Metritis.</title>
        <authorList>
            <person name="Cunha F."/>
            <person name="Jeon S.J."/>
            <person name="Kutzer P."/>
            <person name="Galvao K.N."/>
        </authorList>
    </citation>
    <scope>NUCLEOTIDE SEQUENCE [LARGE SCALE GENOMIC DNA]</scope>
    <source>
        <strain evidence="1 2">KG-37</strain>
    </source>
</reference>
<dbReference type="PANTHER" id="PTHR10000">
    <property type="entry name" value="PHOSPHOSERINE PHOSPHATASE"/>
    <property type="match status" value="1"/>
</dbReference>
<accession>A0A4R9C539</accession>
<dbReference type="SFLD" id="SFLDG01140">
    <property type="entry name" value="C2.B:_Phosphomannomutase_and_P"/>
    <property type="match status" value="1"/>
</dbReference>
<dbReference type="InterPro" id="IPR006379">
    <property type="entry name" value="HAD-SF_hydro_IIB"/>
</dbReference>